<keyword evidence="4" id="KW-0238">DNA-binding</keyword>
<dbReference type="PROSITE" id="PS50110">
    <property type="entry name" value="RESPONSE_REGULATORY"/>
    <property type="match status" value="1"/>
</dbReference>
<gene>
    <name evidence="10" type="ORF">DUNSADRAFT_1689</name>
</gene>
<feature type="signal peptide" evidence="8">
    <location>
        <begin position="1"/>
        <end position="25"/>
    </location>
</feature>
<evidence type="ECO:0000256" key="2">
    <source>
        <dbReference type="ARBA" id="ARBA00023012"/>
    </source>
</evidence>
<evidence type="ECO:0000256" key="3">
    <source>
        <dbReference type="ARBA" id="ARBA00023015"/>
    </source>
</evidence>
<dbReference type="InterPro" id="IPR011006">
    <property type="entry name" value="CheY-like_superfamily"/>
</dbReference>
<keyword evidence="1 6" id="KW-0597">Phosphoprotein</keyword>
<evidence type="ECO:0000256" key="5">
    <source>
        <dbReference type="ARBA" id="ARBA00023163"/>
    </source>
</evidence>
<accession>A0ABQ7GWT8</accession>
<evidence type="ECO:0000256" key="6">
    <source>
        <dbReference type="PROSITE-ProRule" id="PRU00169"/>
    </source>
</evidence>
<feature type="modified residue" description="4-aspartylphosphate" evidence="6">
    <location>
        <position position="242"/>
    </location>
</feature>
<proteinExistence type="predicted"/>
<dbReference type="SUPFAM" id="SSF52172">
    <property type="entry name" value="CheY-like"/>
    <property type="match status" value="1"/>
</dbReference>
<feature type="domain" description="Response regulatory" evidence="9">
    <location>
        <begin position="191"/>
        <end position="309"/>
    </location>
</feature>
<dbReference type="PANTHER" id="PTHR48111">
    <property type="entry name" value="REGULATOR OF RPOS"/>
    <property type="match status" value="1"/>
</dbReference>
<dbReference type="InterPro" id="IPR039420">
    <property type="entry name" value="WalR-like"/>
</dbReference>
<dbReference type="Gene3D" id="3.40.50.2300">
    <property type="match status" value="1"/>
</dbReference>
<evidence type="ECO:0000256" key="8">
    <source>
        <dbReference type="SAM" id="SignalP"/>
    </source>
</evidence>
<protein>
    <recommendedName>
        <fullName evidence="9">Response regulatory domain-containing protein</fullName>
    </recommendedName>
</protein>
<dbReference type="CDD" id="cd00156">
    <property type="entry name" value="REC"/>
    <property type="match status" value="1"/>
</dbReference>
<dbReference type="PANTHER" id="PTHR48111:SF1">
    <property type="entry name" value="TWO-COMPONENT RESPONSE REGULATOR ORR33"/>
    <property type="match status" value="1"/>
</dbReference>
<dbReference type="InterPro" id="IPR001789">
    <property type="entry name" value="Sig_transdc_resp-reg_receiver"/>
</dbReference>
<keyword evidence="8" id="KW-0732">Signal</keyword>
<feature type="region of interest" description="Disordered" evidence="7">
    <location>
        <begin position="443"/>
        <end position="465"/>
    </location>
</feature>
<name>A0ABQ7GWT8_DUNSA</name>
<evidence type="ECO:0000313" key="11">
    <source>
        <dbReference type="Proteomes" id="UP000815325"/>
    </source>
</evidence>
<dbReference type="Proteomes" id="UP000815325">
    <property type="component" value="Unassembled WGS sequence"/>
</dbReference>
<evidence type="ECO:0000256" key="7">
    <source>
        <dbReference type="SAM" id="MobiDB-lite"/>
    </source>
</evidence>
<keyword evidence="5" id="KW-0804">Transcription</keyword>
<evidence type="ECO:0000313" key="10">
    <source>
        <dbReference type="EMBL" id="KAF5839072.1"/>
    </source>
</evidence>
<organism evidence="10 11">
    <name type="scientific">Dunaliella salina</name>
    <name type="common">Green alga</name>
    <name type="synonym">Protococcus salinus</name>
    <dbReference type="NCBI Taxonomy" id="3046"/>
    <lineage>
        <taxon>Eukaryota</taxon>
        <taxon>Viridiplantae</taxon>
        <taxon>Chlorophyta</taxon>
        <taxon>core chlorophytes</taxon>
        <taxon>Chlorophyceae</taxon>
        <taxon>CS clade</taxon>
        <taxon>Chlamydomonadales</taxon>
        <taxon>Dunaliellaceae</taxon>
        <taxon>Dunaliella</taxon>
    </lineage>
</organism>
<evidence type="ECO:0000259" key="9">
    <source>
        <dbReference type="PROSITE" id="PS50110"/>
    </source>
</evidence>
<feature type="chain" id="PRO_5046698581" description="Response regulatory domain-containing protein" evidence="8">
    <location>
        <begin position="26"/>
        <end position="465"/>
    </location>
</feature>
<evidence type="ECO:0000256" key="4">
    <source>
        <dbReference type="ARBA" id="ARBA00023125"/>
    </source>
</evidence>
<keyword evidence="3" id="KW-0805">Transcription regulation</keyword>
<dbReference type="EMBL" id="MU069556">
    <property type="protein sequence ID" value="KAF5839072.1"/>
    <property type="molecule type" value="Genomic_DNA"/>
</dbReference>
<keyword evidence="2" id="KW-0902">Two-component regulatory system</keyword>
<keyword evidence="11" id="KW-1185">Reference proteome</keyword>
<reference evidence="10" key="1">
    <citation type="submission" date="2017-08" db="EMBL/GenBank/DDBJ databases">
        <authorList>
            <person name="Polle J.E."/>
            <person name="Barry K."/>
            <person name="Cushman J."/>
            <person name="Schmutz J."/>
            <person name="Tran D."/>
            <person name="Hathwaick L.T."/>
            <person name="Yim W.C."/>
            <person name="Jenkins J."/>
            <person name="Mckie-Krisberg Z.M."/>
            <person name="Prochnik S."/>
            <person name="Lindquist E."/>
            <person name="Dockter R.B."/>
            <person name="Adam C."/>
            <person name="Molina H."/>
            <person name="Bunkerborg J."/>
            <person name="Jin E."/>
            <person name="Buchheim M."/>
            <person name="Magnuson J."/>
        </authorList>
    </citation>
    <scope>NUCLEOTIDE SEQUENCE</scope>
    <source>
        <strain evidence="10">CCAP 19/18</strain>
    </source>
</reference>
<dbReference type="Pfam" id="PF00072">
    <property type="entry name" value="Response_reg"/>
    <property type="match status" value="1"/>
</dbReference>
<dbReference type="SMART" id="SM00448">
    <property type="entry name" value="REC"/>
    <property type="match status" value="1"/>
</dbReference>
<evidence type="ECO:0000256" key="1">
    <source>
        <dbReference type="ARBA" id="ARBA00022553"/>
    </source>
</evidence>
<comment type="caution">
    <text evidence="10">The sequence shown here is derived from an EMBL/GenBank/DDBJ whole genome shotgun (WGS) entry which is preliminary data.</text>
</comment>
<sequence>MGMNGLECAMRNFGVFLQVLLVVENQSCLSKMGINKMCHSQMGVNRMARCKAAEGGHLTPEKMIDVHHKNHNHGVLCCCYGLAAGLLEGAELLQEAQARLHSPESVSSPSPGEPGVAKTVIQSRVPVNPPFFPPVVNGTGAAKPSGEAAVAAKATLEAVAESMENSSEGAINSWGAQAAKPLHRHIHGSYQVMIVDDDVISQVVAEQVVRSQKWKAMKASSGEQCIEYLKHAEVLPDLLLLDNKMPGPTGFLVCQKLRATYPLSQLAIIMVSVRVEEGDAVQALQNGADDYVAKPYKRSELTARIMAQLRVRDNMASAAAAAPAAAKGANVVVGPRKPAPGSSGKRGEEEGSRLRLHHQGTERAGLPTTQPPPRALMFNNAMVVVLKLLGLEQRLPLLHATTSSPAPTSLLSLRAPGNSQAPSGPAVDATGHLPPSAGFGGMGVSSQESEPGVSIMQGSVMHGNG</sequence>
<feature type="region of interest" description="Disordered" evidence="7">
    <location>
        <begin position="327"/>
        <end position="373"/>
    </location>
</feature>